<evidence type="ECO:0000313" key="1">
    <source>
        <dbReference type="EMBL" id="STO71291.1"/>
    </source>
</evidence>
<accession>A0A377I805</accession>
<evidence type="ECO:0000313" key="2">
    <source>
        <dbReference type="Proteomes" id="UP000254465"/>
    </source>
</evidence>
<organism evidence="1 2">
    <name type="scientific">Avibacterium paragallinarum</name>
    <name type="common">Haemophilus gallinarum</name>
    <dbReference type="NCBI Taxonomy" id="728"/>
    <lineage>
        <taxon>Bacteria</taxon>
        <taxon>Pseudomonadati</taxon>
        <taxon>Pseudomonadota</taxon>
        <taxon>Gammaproteobacteria</taxon>
        <taxon>Pasteurellales</taxon>
        <taxon>Pasteurellaceae</taxon>
        <taxon>Avibacterium</taxon>
    </lineage>
</organism>
<dbReference type="RefSeq" id="WP_017806485.1">
    <property type="nucleotide sequence ID" value="NZ_CP173231.1"/>
</dbReference>
<reference evidence="1 2" key="1">
    <citation type="submission" date="2018-06" db="EMBL/GenBank/DDBJ databases">
        <authorList>
            <consortium name="Pathogen Informatics"/>
            <person name="Doyle S."/>
        </authorList>
    </citation>
    <scope>NUCLEOTIDE SEQUENCE [LARGE SCALE GENOMIC DNA]</scope>
    <source>
        <strain evidence="1 2">NCTC11296</strain>
    </source>
</reference>
<gene>
    <name evidence="1" type="ORF">NCTC11296_01187</name>
</gene>
<dbReference type="AlphaFoldDB" id="A0A377I805"/>
<sequence length="166" mass="19559">MYLENFSNIEIEQNCSDMITQSMDYNCAIIGLIPEDFEYQVAMICAEFGYKTIKCGNIERHFVLLFDVSNDPDFIENAEKLSLLFTQKDAIFIPYSSSNTKIRSFYQYSLDYVKKFLAQRNIKDFTIEYCVEIRKYQPDHYFGKHAKSVVMKKIVEQISQLQITKE</sequence>
<proteinExistence type="predicted"/>
<dbReference type="Proteomes" id="UP000254465">
    <property type="component" value="Unassembled WGS sequence"/>
</dbReference>
<name>A0A377I805_AVIPA</name>
<protein>
    <submittedName>
        <fullName evidence="1">Uncharacterized protein</fullName>
    </submittedName>
</protein>
<dbReference type="EMBL" id="UGHK01000002">
    <property type="protein sequence ID" value="STO71291.1"/>
    <property type="molecule type" value="Genomic_DNA"/>
</dbReference>